<dbReference type="PANTHER" id="PTHR31423">
    <property type="entry name" value="YBAK DOMAIN-CONTAINING PROTEIN"/>
    <property type="match status" value="1"/>
</dbReference>
<organism evidence="3 4">
    <name type="scientific">Clostridium subterminale</name>
    <dbReference type="NCBI Taxonomy" id="1550"/>
    <lineage>
        <taxon>Bacteria</taxon>
        <taxon>Bacillati</taxon>
        <taxon>Bacillota</taxon>
        <taxon>Clostridia</taxon>
        <taxon>Eubacteriales</taxon>
        <taxon>Clostridiaceae</taxon>
        <taxon>Clostridium</taxon>
    </lineage>
</organism>
<name>A0ABN1KW68_CLOSU</name>
<dbReference type="RefSeq" id="WP_343827564.1">
    <property type="nucleotide sequence ID" value="NZ_BAAACI010000007.1"/>
</dbReference>
<protein>
    <submittedName>
        <fullName evidence="3">Prolyl-tRNA synthetase associated domain-containing protein</fullName>
    </submittedName>
</protein>
<proteinExistence type="inferred from homology"/>
<sequence length="163" mass="18999">MNNIRKKVIDAMESMSIQYDIIEHPAVYTIDEMDKLNIDSDNEVVKNLFVRDDKKKIYFLIVLQKNKQVNLKEIRNELNCRPLSFASEEDLKKYMELSKGSVTPLGILNDTDCRVHVVFDKDILLFERIGVHPNDNTATVWICPQDLEFIIKNHGNNISYIKI</sequence>
<evidence type="ECO:0000313" key="4">
    <source>
        <dbReference type="Proteomes" id="UP001501047"/>
    </source>
</evidence>
<dbReference type="InterPro" id="IPR036754">
    <property type="entry name" value="YbaK/aa-tRNA-synt-asso_dom_sf"/>
</dbReference>
<reference evidence="3 4" key="1">
    <citation type="journal article" date="2019" name="Int. J. Syst. Evol. Microbiol.">
        <title>The Global Catalogue of Microorganisms (GCM) 10K type strain sequencing project: providing services to taxonomists for standard genome sequencing and annotation.</title>
        <authorList>
            <consortium name="The Broad Institute Genomics Platform"/>
            <consortium name="The Broad Institute Genome Sequencing Center for Infectious Disease"/>
            <person name="Wu L."/>
            <person name="Ma J."/>
        </authorList>
    </citation>
    <scope>NUCLEOTIDE SEQUENCE [LARGE SCALE GENOMIC DNA]</scope>
    <source>
        <strain evidence="3 4">JCM 1417</strain>
    </source>
</reference>
<dbReference type="EMBL" id="BAAACI010000007">
    <property type="protein sequence ID" value="GAA0777454.1"/>
    <property type="molecule type" value="Genomic_DNA"/>
</dbReference>
<dbReference type="SUPFAM" id="SSF55826">
    <property type="entry name" value="YbaK/ProRS associated domain"/>
    <property type="match status" value="1"/>
</dbReference>
<comment type="similarity">
    <text evidence="1">Belongs to the PRORSD1 family.</text>
</comment>
<evidence type="ECO:0000256" key="1">
    <source>
        <dbReference type="ARBA" id="ARBA00010201"/>
    </source>
</evidence>
<evidence type="ECO:0000313" key="3">
    <source>
        <dbReference type="EMBL" id="GAA0777454.1"/>
    </source>
</evidence>
<keyword evidence="4" id="KW-1185">Reference proteome</keyword>
<dbReference type="Gene3D" id="3.90.960.10">
    <property type="entry name" value="YbaK/aminoacyl-tRNA synthetase-associated domain"/>
    <property type="match status" value="1"/>
</dbReference>
<feature type="domain" description="YbaK/aminoacyl-tRNA synthetase-associated" evidence="2">
    <location>
        <begin position="24"/>
        <end position="148"/>
    </location>
</feature>
<dbReference type="InterPro" id="IPR007214">
    <property type="entry name" value="YbaK/aa-tRNA-synth-assoc-dom"/>
</dbReference>
<gene>
    <name evidence="3" type="ORF">GCM10008908_32660</name>
</gene>
<evidence type="ECO:0000259" key="2">
    <source>
        <dbReference type="Pfam" id="PF04073"/>
    </source>
</evidence>
<dbReference type="CDD" id="cd04335">
    <property type="entry name" value="PrdX_deacylase"/>
    <property type="match status" value="1"/>
</dbReference>
<dbReference type="InterPro" id="IPR040285">
    <property type="entry name" value="ProX/PRXD1"/>
</dbReference>
<dbReference type="PANTHER" id="PTHR31423:SF3">
    <property type="entry name" value="PROLYL-TRNA SYNTHETASE ASSOCIATED DOMAIN-CONTAINING PROTEIN 1-RELATED"/>
    <property type="match status" value="1"/>
</dbReference>
<dbReference type="Proteomes" id="UP001501047">
    <property type="component" value="Unassembled WGS sequence"/>
</dbReference>
<accession>A0ABN1KW68</accession>
<comment type="caution">
    <text evidence="3">The sequence shown here is derived from an EMBL/GenBank/DDBJ whole genome shotgun (WGS) entry which is preliminary data.</text>
</comment>
<dbReference type="Pfam" id="PF04073">
    <property type="entry name" value="tRNA_edit"/>
    <property type="match status" value="1"/>
</dbReference>